<dbReference type="PANTHER" id="PTHR45436:SF14">
    <property type="entry name" value="SENSOR PROTEIN QSEC"/>
    <property type="match status" value="1"/>
</dbReference>
<dbReference type="EC" id="2.7.13.3" evidence="3"/>
<reference evidence="16 17" key="1">
    <citation type="submission" date="2018-04" db="EMBL/GenBank/DDBJ databases">
        <authorList>
            <person name="Hagen T."/>
        </authorList>
    </citation>
    <scope>NUCLEOTIDE SEQUENCE [LARGE SCALE GENOMIC DNA]</scope>
    <source>
        <strain evidence="16 17">TPD7009</strain>
    </source>
</reference>
<comment type="catalytic activity">
    <reaction evidence="1">
        <text>ATP + protein L-histidine = ADP + protein N-phospho-L-histidine.</text>
        <dbReference type="EC" id="2.7.13.3"/>
    </reaction>
</comment>
<dbReference type="Gene3D" id="1.10.287.130">
    <property type="match status" value="1"/>
</dbReference>
<dbReference type="InterPro" id="IPR050428">
    <property type="entry name" value="TCS_sensor_his_kinase"/>
</dbReference>
<evidence type="ECO:0000256" key="12">
    <source>
        <dbReference type="SAM" id="MobiDB-lite"/>
    </source>
</evidence>
<dbReference type="EMBL" id="QDFR01000002">
    <property type="protein sequence ID" value="PVE55161.1"/>
    <property type="molecule type" value="Genomic_DNA"/>
</dbReference>
<keyword evidence="7" id="KW-0547">Nucleotide-binding</keyword>
<evidence type="ECO:0000313" key="17">
    <source>
        <dbReference type="Proteomes" id="UP000244335"/>
    </source>
</evidence>
<accession>A0AA92C433</accession>
<keyword evidence="9" id="KW-0067">ATP-binding</keyword>
<dbReference type="Gene3D" id="3.30.565.10">
    <property type="entry name" value="Histidine kinase-like ATPase, C-terminal domain"/>
    <property type="match status" value="1"/>
</dbReference>
<evidence type="ECO:0000256" key="11">
    <source>
        <dbReference type="ARBA" id="ARBA00023012"/>
    </source>
</evidence>
<dbReference type="GO" id="GO:0000155">
    <property type="term" value="F:phosphorelay sensor kinase activity"/>
    <property type="evidence" value="ECO:0007669"/>
    <property type="project" value="InterPro"/>
</dbReference>
<evidence type="ECO:0000259" key="15">
    <source>
        <dbReference type="PROSITE" id="PS50885"/>
    </source>
</evidence>
<feature type="transmembrane region" description="Helical" evidence="13">
    <location>
        <begin position="146"/>
        <end position="166"/>
    </location>
</feature>
<keyword evidence="13" id="KW-0472">Membrane</keyword>
<evidence type="ECO:0000256" key="10">
    <source>
        <dbReference type="ARBA" id="ARBA00022989"/>
    </source>
</evidence>
<evidence type="ECO:0000256" key="8">
    <source>
        <dbReference type="ARBA" id="ARBA00022777"/>
    </source>
</evidence>
<evidence type="ECO:0000256" key="13">
    <source>
        <dbReference type="SAM" id="Phobius"/>
    </source>
</evidence>
<gene>
    <name evidence="16" type="ORF">DC430_08045</name>
</gene>
<evidence type="ECO:0000256" key="3">
    <source>
        <dbReference type="ARBA" id="ARBA00012438"/>
    </source>
</evidence>
<evidence type="ECO:0000256" key="7">
    <source>
        <dbReference type="ARBA" id="ARBA00022741"/>
    </source>
</evidence>
<dbReference type="SMART" id="SM00388">
    <property type="entry name" value="HisKA"/>
    <property type="match status" value="1"/>
</dbReference>
<dbReference type="GO" id="GO:0005524">
    <property type="term" value="F:ATP binding"/>
    <property type="evidence" value="ECO:0007669"/>
    <property type="project" value="UniProtKB-KW"/>
</dbReference>
<protein>
    <recommendedName>
        <fullName evidence="3">histidine kinase</fullName>
        <ecNumber evidence="3">2.7.13.3</ecNumber>
    </recommendedName>
</protein>
<keyword evidence="6 13" id="KW-0812">Transmembrane</keyword>
<dbReference type="Pfam" id="PF02518">
    <property type="entry name" value="HATPase_c"/>
    <property type="match status" value="1"/>
</dbReference>
<dbReference type="InterPro" id="IPR036097">
    <property type="entry name" value="HisK_dim/P_sf"/>
</dbReference>
<evidence type="ECO:0000256" key="5">
    <source>
        <dbReference type="ARBA" id="ARBA00022679"/>
    </source>
</evidence>
<dbReference type="AlphaFoldDB" id="A0AA92C433"/>
<sequence length="437" mass="47543">MTRRMVLALVSVLAISWMVASALGVMVMEEEFAEIFDSGVQETADRLLPLVAEDLRERSPEAQRRLGQPTTGSEYLTYQVRDRDGAVLLHSHESAREGFDVPLRSGFADTDTQRIYTVVTPEGDLYLQVADAFANRREAIEEASTALILPVLVLIPASIIAVILVIRRTLVPIQTLRDDIARKDGGNLAPVDSGCLPTELDPIARSVNLLLERLRSALEAERSFASNSAHELRTPIAGALAQAQRLKADIPPHLAPRVDQIELSLSNLAQLSEKLLQMSRAEAGIGISDTIIDLLPVLELVVEDMSRSELGAGRIHLHLPEDGPLKAKVDPDAFGIVIRNLLENALTHSPEDSPVDIYVDKNRSIRIVNDGTAIDPALLPRLTTRFMRGQTQASGSGLGLAIVDNLAERMNASLTLSSPAPGREQGFEAKIDLPKQA</sequence>
<dbReference type="PROSITE" id="PS50109">
    <property type="entry name" value="HIS_KIN"/>
    <property type="match status" value="1"/>
</dbReference>
<dbReference type="SUPFAM" id="SSF55874">
    <property type="entry name" value="ATPase domain of HSP90 chaperone/DNA topoisomerase II/histidine kinase"/>
    <property type="match status" value="1"/>
</dbReference>
<evidence type="ECO:0000313" key="16">
    <source>
        <dbReference type="EMBL" id="PVE55161.1"/>
    </source>
</evidence>
<comment type="subcellular location">
    <subcellularLocation>
        <location evidence="2">Membrane</location>
        <topology evidence="2">Multi-pass membrane protein</topology>
    </subcellularLocation>
</comment>
<dbReference type="CDD" id="cd00082">
    <property type="entry name" value="HisKA"/>
    <property type="match status" value="1"/>
</dbReference>
<dbReference type="Pfam" id="PF00512">
    <property type="entry name" value="HisKA"/>
    <property type="match status" value="1"/>
</dbReference>
<proteinExistence type="predicted"/>
<name>A0AA92C433_RHIRH</name>
<organism evidence="16 17">
    <name type="scientific">Rhizobium rhizogenes</name>
    <name type="common">Agrobacterium rhizogenes</name>
    <dbReference type="NCBI Taxonomy" id="359"/>
    <lineage>
        <taxon>Bacteria</taxon>
        <taxon>Pseudomonadati</taxon>
        <taxon>Pseudomonadota</taxon>
        <taxon>Alphaproteobacteria</taxon>
        <taxon>Hyphomicrobiales</taxon>
        <taxon>Rhizobiaceae</taxon>
        <taxon>Rhizobium/Agrobacterium group</taxon>
        <taxon>Rhizobium</taxon>
    </lineage>
</organism>
<dbReference type="InterPro" id="IPR003661">
    <property type="entry name" value="HisK_dim/P_dom"/>
</dbReference>
<evidence type="ECO:0000256" key="4">
    <source>
        <dbReference type="ARBA" id="ARBA00022553"/>
    </source>
</evidence>
<feature type="region of interest" description="Disordered" evidence="12">
    <location>
        <begin position="414"/>
        <end position="437"/>
    </location>
</feature>
<evidence type="ECO:0000256" key="1">
    <source>
        <dbReference type="ARBA" id="ARBA00000085"/>
    </source>
</evidence>
<dbReference type="Proteomes" id="UP000244335">
    <property type="component" value="Unassembled WGS sequence"/>
</dbReference>
<dbReference type="SMART" id="SM00387">
    <property type="entry name" value="HATPase_c"/>
    <property type="match status" value="1"/>
</dbReference>
<evidence type="ECO:0000259" key="14">
    <source>
        <dbReference type="PROSITE" id="PS50109"/>
    </source>
</evidence>
<keyword evidence="10 13" id="KW-1133">Transmembrane helix</keyword>
<dbReference type="InterPro" id="IPR036890">
    <property type="entry name" value="HATPase_C_sf"/>
</dbReference>
<keyword evidence="11" id="KW-0902">Two-component regulatory system</keyword>
<dbReference type="InterPro" id="IPR005467">
    <property type="entry name" value="His_kinase_dom"/>
</dbReference>
<evidence type="ECO:0000256" key="2">
    <source>
        <dbReference type="ARBA" id="ARBA00004141"/>
    </source>
</evidence>
<keyword evidence="8 16" id="KW-0418">Kinase</keyword>
<dbReference type="InterPro" id="IPR003660">
    <property type="entry name" value="HAMP_dom"/>
</dbReference>
<feature type="compositionally biased region" description="Basic and acidic residues" evidence="12">
    <location>
        <begin position="425"/>
        <end position="437"/>
    </location>
</feature>
<dbReference type="InterPro" id="IPR003594">
    <property type="entry name" value="HATPase_dom"/>
</dbReference>
<dbReference type="PROSITE" id="PS50885">
    <property type="entry name" value="HAMP"/>
    <property type="match status" value="1"/>
</dbReference>
<evidence type="ECO:0000256" key="9">
    <source>
        <dbReference type="ARBA" id="ARBA00022840"/>
    </source>
</evidence>
<feature type="domain" description="HAMP" evidence="15">
    <location>
        <begin position="167"/>
        <end position="219"/>
    </location>
</feature>
<keyword evidence="5" id="KW-0808">Transferase</keyword>
<dbReference type="PANTHER" id="PTHR45436">
    <property type="entry name" value="SENSOR HISTIDINE KINASE YKOH"/>
    <property type="match status" value="1"/>
</dbReference>
<comment type="caution">
    <text evidence="16">The sequence shown here is derived from an EMBL/GenBank/DDBJ whole genome shotgun (WGS) entry which is preliminary data.</text>
</comment>
<evidence type="ECO:0000256" key="6">
    <source>
        <dbReference type="ARBA" id="ARBA00022692"/>
    </source>
</evidence>
<feature type="domain" description="Histidine kinase" evidence="14">
    <location>
        <begin position="227"/>
        <end position="437"/>
    </location>
</feature>
<dbReference type="SUPFAM" id="SSF47384">
    <property type="entry name" value="Homodimeric domain of signal transducing histidine kinase"/>
    <property type="match status" value="1"/>
</dbReference>
<dbReference type="RefSeq" id="WP_116492893.1">
    <property type="nucleotide sequence ID" value="NZ_QDFR01000002.1"/>
</dbReference>
<keyword evidence="4" id="KW-0597">Phosphoprotein</keyword>
<dbReference type="GO" id="GO:0005886">
    <property type="term" value="C:plasma membrane"/>
    <property type="evidence" value="ECO:0007669"/>
    <property type="project" value="TreeGrafter"/>
</dbReference>